<dbReference type="OrthoDB" id="9990815at2759"/>
<dbReference type="GO" id="GO:0005085">
    <property type="term" value="F:guanyl-nucleotide exchange factor activity"/>
    <property type="evidence" value="ECO:0007669"/>
    <property type="project" value="TreeGrafter"/>
</dbReference>
<dbReference type="InterPro" id="IPR051835">
    <property type="entry name" value="RAC1-GEF"/>
</dbReference>
<reference evidence="2" key="1">
    <citation type="submission" date="2018-11" db="EMBL/GenBank/DDBJ databases">
        <authorList>
            <consortium name="Pathogen Informatics"/>
        </authorList>
    </citation>
    <scope>NUCLEOTIDE SEQUENCE</scope>
</reference>
<dbReference type="SUPFAM" id="SSF50729">
    <property type="entry name" value="PH domain-like"/>
    <property type="match status" value="1"/>
</dbReference>
<evidence type="ECO:0000313" key="3">
    <source>
        <dbReference type="Proteomes" id="UP000784294"/>
    </source>
</evidence>
<evidence type="ECO:0000313" key="2">
    <source>
        <dbReference type="EMBL" id="VEL07502.1"/>
    </source>
</evidence>
<dbReference type="Pfam" id="PF09380">
    <property type="entry name" value="FERM_C"/>
    <property type="match status" value="1"/>
</dbReference>
<dbReference type="Proteomes" id="UP000784294">
    <property type="component" value="Unassembled WGS sequence"/>
</dbReference>
<dbReference type="PANTHER" id="PTHR45858:SF5">
    <property type="entry name" value="MOESIN_EZRIN_RADIXIN HOMOLOG 1"/>
    <property type="match status" value="1"/>
</dbReference>
<protein>
    <recommendedName>
        <fullName evidence="1">FERM C-terminal PH-like domain-containing protein</fullName>
    </recommendedName>
</protein>
<organism evidence="2 3">
    <name type="scientific">Protopolystoma xenopodis</name>
    <dbReference type="NCBI Taxonomy" id="117903"/>
    <lineage>
        <taxon>Eukaryota</taxon>
        <taxon>Metazoa</taxon>
        <taxon>Spiralia</taxon>
        <taxon>Lophotrochozoa</taxon>
        <taxon>Platyhelminthes</taxon>
        <taxon>Monogenea</taxon>
        <taxon>Polyopisthocotylea</taxon>
        <taxon>Polystomatidea</taxon>
        <taxon>Polystomatidae</taxon>
        <taxon>Protopolystoma</taxon>
    </lineage>
</organism>
<name>A0A3S4ZN18_9PLAT</name>
<keyword evidence="3" id="KW-1185">Reference proteome</keyword>
<feature type="domain" description="FERM C-terminal PH-like" evidence="1">
    <location>
        <begin position="6"/>
        <end position="39"/>
    </location>
</feature>
<evidence type="ECO:0000259" key="1">
    <source>
        <dbReference type="Pfam" id="PF09380"/>
    </source>
</evidence>
<gene>
    <name evidence="2" type="ORF">PXEA_LOCUS942</name>
</gene>
<dbReference type="Gene3D" id="2.30.29.30">
    <property type="entry name" value="Pleckstrin-homology domain (PH domain)/Phosphotyrosine-binding domain (PTB)"/>
    <property type="match status" value="1"/>
</dbReference>
<comment type="caution">
    <text evidence="2">The sequence shown here is derived from an EMBL/GenBank/DDBJ whole genome shotgun (WGS) entry which is preliminary data.</text>
</comment>
<dbReference type="InterPro" id="IPR011993">
    <property type="entry name" value="PH-like_dom_sf"/>
</dbReference>
<proteinExistence type="predicted"/>
<accession>A0A3S4ZN18</accession>
<dbReference type="InterPro" id="IPR018980">
    <property type="entry name" value="FERM_PH-like_C"/>
</dbReference>
<dbReference type="EMBL" id="CAAALY010001884">
    <property type="protein sequence ID" value="VEL07502.1"/>
    <property type="molecule type" value="Genomic_DNA"/>
</dbReference>
<dbReference type="PANTHER" id="PTHR45858">
    <property type="entry name" value="FERM DOMAIN CONTAINING PROTEIN"/>
    <property type="match status" value="1"/>
</dbReference>
<dbReference type="AlphaFoldDB" id="A0A3S4ZN18"/>
<sequence length="104" mass="11228">MFSFKGYYKDTVEFFFDTRDACKNFWKKCIEHHAFFRSQALTGAPGAGGAGKLSRGQKTHPYTPLASSLGPGLGLSEDLVARGYAGGEQRETVASAGVSWLGKC</sequence>